<accession>A0A495IEL6</accession>
<evidence type="ECO:0000313" key="2">
    <source>
        <dbReference type="EMBL" id="RKR74437.1"/>
    </source>
</evidence>
<organism evidence="2 3">
    <name type="scientific">Frondihabitans australicus</name>
    <dbReference type="NCBI Taxonomy" id="386892"/>
    <lineage>
        <taxon>Bacteria</taxon>
        <taxon>Bacillati</taxon>
        <taxon>Actinomycetota</taxon>
        <taxon>Actinomycetes</taxon>
        <taxon>Micrococcales</taxon>
        <taxon>Microbacteriaceae</taxon>
        <taxon>Frondihabitans</taxon>
    </lineage>
</organism>
<gene>
    <name evidence="2" type="ORF">C8E83_1550</name>
</gene>
<evidence type="ECO:0000313" key="3">
    <source>
        <dbReference type="Proteomes" id="UP000280008"/>
    </source>
</evidence>
<feature type="transmembrane region" description="Helical" evidence="1">
    <location>
        <begin position="140"/>
        <end position="158"/>
    </location>
</feature>
<protein>
    <submittedName>
        <fullName evidence="2">Uncharacterized protein</fullName>
    </submittedName>
</protein>
<feature type="transmembrane region" description="Helical" evidence="1">
    <location>
        <begin position="116"/>
        <end position="134"/>
    </location>
</feature>
<dbReference type="RefSeq" id="WP_121369183.1">
    <property type="nucleotide sequence ID" value="NZ_RBKS01000001.1"/>
</dbReference>
<comment type="caution">
    <text evidence="2">The sequence shown here is derived from an EMBL/GenBank/DDBJ whole genome shotgun (WGS) entry which is preliminary data.</text>
</comment>
<feature type="transmembrane region" description="Helical" evidence="1">
    <location>
        <begin position="73"/>
        <end position="95"/>
    </location>
</feature>
<dbReference type="OrthoDB" id="4571858at2"/>
<dbReference type="EMBL" id="RBKS01000001">
    <property type="protein sequence ID" value="RKR74437.1"/>
    <property type="molecule type" value="Genomic_DNA"/>
</dbReference>
<keyword evidence="1" id="KW-0472">Membrane</keyword>
<proteinExistence type="predicted"/>
<name>A0A495IEL6_9MICO</name>
<keyword evidence="3" id="KW-1185">Reference proteome</keyword>
<sequence length="173" mass="19791">MTLDERADRLWRRLRIDRLAGGRQHAYVVREDMRRHESTVRAFRILRLLLLVETLVGVAAIAIAVTLTSHGVAVSWAVWFRATVVLMITLSLYVFAWRAQLGYYWAFSRMKLFSRIFPVVTVVVALIPGLYPTWMVVEQLIFSGLMVVIAVLLSTPHLRSVFPSPRLLATSPR</sequence>
<dbReference type="AlphaFoldDB" id="A0A495IEL6"/>
<keyword evidence="1" id="KW-1133">Transmembrane helix</keyword>
<reference evidence="2 3" key="1">
    <citation type="submission" date="2018-10" db="EMBL/GenBank/DDBJ databases">
        <title>Sequencing the genomes of 1000 actinobacteria strains.</title>
        <authorList>
            <person name="Klenk H.-P."/>
        </authorList>
    </citation>
    <scope>NUCLEOTIDE SEQUENCE [LARGE SCALE GENOMIC DNA]</scope>
    <source>
        <strain evidence="2 3">DSM 17894</strain>
    </source>
</reference>
<dbReference type="Proteomes" id="UP000280008">
    <property type="component" value="Unassembled WGS sequence"/>
</dbReference>
<feature type="transmembrane region" description="Helical" evidence="1">
    <location>
        <begin position="45"/>
        <end position="67"/>
    </location>
</feature>
<keyword evidence="1" id="KW-0812">Transmembrane</keyword>
<evidence type="ECO:0000256" key="1">
    <source>
        <dbReference type="SAM" id="Phobius"/>
    </source>
</evidence>